<name>A0A0F9P233_9ZZZZ</name>
<accession>A0A0F9P233</accession>
<comment type="caution">
    <text evidence="1">The sequence shown here is derived from an EMBL/GenBank/DDBJ whole genome shotgun (WGS) entry which is preliminary data.</text>
</comment>
<reference evidence="1" key="1">
    <citation type="journal article" date="2015" name="Nature">
        <title>Complex archaea that bridge the gap between prokaryotes and eukaryotes.</title>
        <authorList>
            <person name="Spang A."/>
            <person name="Saw J.H."/>
            <person name="Jorgensen S.L."/>
            <person name="Zaremba-Niedzwiedzka K."/>
            <person name="Martijn J."/>
            <person name="Lind A.E."/>
            <person name="van Eijk R."/>
            <person name="Schleper C."/>
            <person name="Guy L."/>
            <person name="Ettema T.J."/>
        </authorList>
    </citation>
    <scope>NUCLEOTIDE SEQUENCE</scope>
</reference>
<sequence length="185" mass="20864">MHAGDAIWYLYAGLRLIERQHANESSTLKLVNHLRSSVKTLGEHCGVPEPSEDDYTKLSVALENFDDNGDDLSMEADVEYATDQLPRKTSRGKYSDPSTVEAAVQFVDEMVNSGCFDWADFVCMIQEQLGRDSPFITSKQFKALKNIAVRGKVDVGEDEDESWWDLFEDEHPEVAKIVLEQSELA</sequence>
<organism evidence="1">
    <name type="scientific">marine sediment metagenome</name>
    <dbReference type="NCBI Taxonomy" id="412755"/>
    <lineage>
        <taxon>unclassified sequences</taxon>
        <taxon>metagenomes</taxon>
        <taxon>ecological metagenomes</taxon>
    </lineage>
</organism>
<dbReference type="AlphaFoldDB" id="A0A0F9P233"/>
<proteinExistence type="predicted"/>
<protein>
    <submittedName>
        <fullName evidence="1">Uncharacterized protein</fullName>
    </submittedName>
</protein>
<gene>
    <name evidence="1" type="ORF">LCGC14_0898130</name>
</gene>
<dbReference type="EMBL" id="LAZR01002908">
    <property type="protein sequence ID" value="KKN24124.1"/>
    <property type="molecule type" value="Genomic_DNA"/>
</dbReference>
<evidence type="ECO:0000313" key="1">
    <source>
        <dbReference type="EMBL" id="KKN24124.1"/>
    </source>
</evidence>